<gene>
    <name evidence="1" type="ORF">OH76DRAFT_1482973</name>
</gene>
<sequence>MATQRDSLPPLALTTLRSTRLFGVTTDKGGQALALDLPRARPGKPKINYQNSPYFFGIKYSAEEIPVNVPSDPLPGDVRATLDLKVGNLLWRNERHAVYDVEVLRLDPPVFHVPPLVIKLAISEAEGRGLLSEEAGMYGHIEKLQGVVAPRCYGYFSTTDETDAMWFFDPPPAPPTMMYWGIYAQRTACKGMELLLLEKVGEHLPFGKPVTQQVEDDLRDMQ</sequence>
<dbReference type="EMBL" id="KZ857404">
    <property type="protein sequence ID" value="RDX49599.1"/>
    <property type="molecule type" value="Genomic_DNA"/>
</dbReference>
<keyword evidence="2" id="KW-1185">Reference proteome</keyword>
<name>A0A371DAN3_9APHY</name>
<organism evidence="1 2">
    <name type="scientific">Lentinus brumalis</name>
    <dbReference type="NCBI Taxonomy" id="2498619"/>
    <lineage>
        <taxon>Eukaryota</taxon>
        <taxon>Fungi</taxon>
        <taxon>Dikarya</taxon>
        <taxon>Basidiomycota</taxon>
        <taxon>Agaricomycotina</taxon>
        <taxon>Agaricomycetes</taxon>
        <taxon>Polyporales</taxon>
        <taxon>Polyporaceae</taxon>
        <taxon>Lentinus</taxon>
    </lineage>
</organism>
<accession>A0A371DAN3</accession>
<reference evidence="1 2" key="1">
    <citation type="journal article" date="2018" name="Biotechnol. Biofuels">
        <title>Integrative visual omics of the white-rot fungus Polyporus brumalis exposes the biotechnological potential of its oxidative enzymes for delignifying raw plant biomass.</title>
        <authorList>
            <person name="Miyauchi S."/>
            <person name="Rancon A."/>
            <person name="Drula E."/>
            <person name="Hage H."/>
            <person name="Chaduli D."/>
            <person name="Favel A."/>
            <person name="Grisel S."/>
            <person name="Henrissat B."/>
            <person name="Herpoel-Gimbert I."/>
            <person name="Ruiz-Duenas F.J."/>
            <person name="Chevret D."/>
            <person name="Hainaut M."/>
            <person name="Lin J."/>
            <person name="Wang M."/>
            <person name="Pangilinan J."/>
            <person name="Lipzen A."/>
            <person name="Lesage-Meessen L."/>
            <person name="Navarro D."/>
            <person name="Riley R."/>
            <person name="Grigoriev I.V."/>
            <person name="Zhou S."/>
            <person name="Raouche S."/>
            <person name="Rosso M.N."/>
        </authorList>
    </citation>
    <scope>NUCLEOTIDE SEQUENCE [LARGE SCALE GENOMIC DNA]</scope>
    <source>
        <strain evidence="1 2">BRFM 1820</strain>
    </source>
</reference>
<evidence type="ECO:0000313" key="1">
    <source>
        <dbReference type="EMBL" id="RDX49599.1"/>
    </source>
</evidence>
<protein>
    <submittedName>
        <fullName evidence="1">Uncharacterized protein</fullName>
    </submittedName>
</protein>
<dbReference type="OrthoDB" id="2745395at2759"/>
<proteinExistence type="predicted"/>
<dbReference type="AlphaFoldDB" id="A0A371DAN3"/>
<dbReference type="Proteomes" id="UP000256964">
    <property type="component" value="Unassembled WGS sequence"/>
</dbReference>
<evidence type="ECO:0000313" key="2">
    <source>
        <dbReference type="Proteomes" id="UP000256964"/>
    </source>
</evidence>